<reference evidence="2 3" key="1">
    <citation type="journal article" date="2018" name="Front. Plant Sci.">
        <title>Red Clover (Trifolium pratense) and Zigzag Clover (T. medium) - A Picture of Genomic Similarities and Differences.</title>
        <authorList>
            <person name="Dluhosova J."/>
            <person name="Istvanek J."/>
            <person name="Nedelnik J."/>
            <person name="Repkova J."/>
        </authorList>
    </citation>
    <scope>NUCLEOTIDE SEQUENCE [LARGE SCALE GENOMIC DNA]</scope>
    <source>
        <strain evidence="3">cv. 10/8</strain>
        <tissue evidence="2">Leaf</tissue>
    </source>
</reference>
<dbReference type="AlphaFoldDB" id="A0A392RAP9"/>
<sequence length="82" mass="9709">QEAMAYRERVSAYFYPRYPTMTDFDGAHMRRIESMHVVHEINRATYIRQRRAADLPDEGPSHVPFPGNMPRFDDDHAQLEQD</sequence>
<feature type="compositionally biased region" description="Basic and acidic residues" evidence="1">
    <location>
        <begin position="71"/>
        <end position="82"/>
    </location>
</feature>
<accession>A0A392RAP9</accession>
<evidence type="ECO:0000256" key="1">
    <source>
        <dbReference type="SAM" id="MobiDB-lite"/>
    </source>
</evidence>
<comment type="caution">
    <text evidence="2">The sequence shown here is derived from an EMBL/GenBank/DDBJ whole genome shotgun (WGS) entry which is preliminary data.</text>
</comment>
<evidence type="ECO:0000313" key="3">
    <source>
        <dbReference type="Proteomes" id="UP000265520"/>
    </source>
</evidence>
<name>A0A392RAP9_9FABA</name>
<proteinExistence type="predicted"/>
<dbReference type="EMBL" id="LXQA010199915">
    <property type="protein sequence ID" value="MCI32926.1"/>
    <property type="molecule type" value="Genomic_DNA"/>
</dbReference>
<dbReference type="Proteomes" id="UP000265520">
    <property type="component" value="Unassembled WGS sequence"/>
</dbReference>
<keyword evidence="3" id="KW-1185">Reference proteome</keyword>
<evidence type="ECO:0000313" key="2">
    <source>
        <dbReference type="EMBL" id="MCI32926.1"/>
    </source>
</evidence>
<feature type="non-terminal residue" evidence="2">
    <location>
        <position position="1"/>
    </location>
</feature>
<organism evidence="2 3">
    <name type="scientific">Trifolium medium</name>
    <dbReference type="NCBI Taxonomy" id="97028"/>
    <lineage>
        <taxon>Eukaryota</taxon>
        <taxon>Viridiplantae</taxon>
        <taxon>Streptophyta</taxon>
        <taxon>Embryophyta</taxon>
        <taxon>Tracheophyta</taxon>
        <taxon>Spermatophyta</taxon>
        <taxon>Magnoliopsida</taxon>
        <taxon>eudicotyledons</taxon>
        <taxon>Gunneridae</taxon>
        <taxon>Pentapetalae</taxon>
        <taxon>rosids</taxon>
        <taxon>fabids</taxon>
        <taxon>Fabales</taxon>
        <taxon>Fabaceae</taxon>
        <taxon>Papilionoideae</taxon>
        <taxon>50 kb inversion clade</taxon>
        <taxon>NPAAA clade</taxon>
        <taxon>Hologalegina</taxon>
        <taxon>IRL clade</taxon>
        <taxon>Trifolieae</taxon>
        <taxon>Trifolium</taxon>
    </lineage>
</organism>
<feature type="region of interest" description="Disordered" evidence="1">
    <location>
        <begin position="54"/>
        <end position="82"/>
    </location>
</feature>
<protein>
    <submittedName>
        <fullName evidence="2">Uncharacterized protein</fullName>
    </submittedName>
</protein>